<name>A0ABT5SDP9_9FLAO</name>
<gene>
    <name evidence="1" type="ORF">N5A56_013725</name>
</gene>
<dbReference type="EMBL" id="JAOSLC020000003">
    <property type="protein sequence ID" value="MDD7915407.1"/>
    <property type="molecule type" value="Genomic_DNA"/>
</dbReference>
<protein>
    <recommendedName>
        <fullName evidence="3">Lipoprotein</fullName>
    </recommendedName>
</protein>
<accession>A0ABT5SDP9</accession>
<reference evidence="1" key="1">
    <citation type="submission" date="2023-02" db="EMBL/GenBank/DDBJ databases">
        <title>Polaribacter ponticola sp. nov., isolated from seawater.</title>
        <authorList>
            <person name="Baek J.H."/>
            <person name="Kim J.M."/>
            <person name="Choi D.G."/>
            <person name="Jeon C.O."/>
        </authorList>
    </citation>
    <scope>NUCLEOTIDE SEQUENCE</scope>
    <source>
        <strain evidence="1">MSW5</strain>
    </source>
</reference>
<sequence length="194" mass="22110">MIKKIILFTVTIVLFTNCFSDKKSAIGTNFNDTSFVNKKFTNKVNFSKIEDVCGYISAKHLAKLYNVNEADITIIKGNSANKRCSFYVKLSDQKFDHITGSIGVYEEKDKLVDGSTWVESWQIRKNVSKSAEWIPNLGQAAYYRGSKRELFVKFKDYTMSITAPGSTFNKIEKEKNRDYKKIALALANKTPILK</sequence>
<organism evidence="1 2">
    <name type="scientific">Polaribacter ponticola</name>
    <dbReference type="NCBI Taxonomy" id="2978475"/>
    <lineage>
        <taxon>Bacteria</taxon>
        <taxon>Pseudomonadati</taxon>
        <taxon>Bacteroidota</taxon>
        <taxon>Flavobacteriia</taxon>
        <taxon>Flavobacteriales</taxon>
        <taxon>Flavobacteriaceae</taxon>
    </lineage>
</organism>
<keyword evidence="2" id="KW-1185">Reference proteome</keyword>
<dbReference type="Proteomes" id="UP001151478">
    <property type="component" value="Unassembled WGS sequence"/>
</dbReference>
<evidence type="ECO:0000313" key="2">
    <source>
        <dbReference type="Proteomes" id="UP001151478"/>
    </source>
</evidence>
<proteinExistence type="predicted"/>
<evidence type="ECO:0008006" key="3">
    <source>
        <dbReference type="Google" id="ProtNLM"/>
    </source>
</evidence>
<comment type="caution">
    <text evidence="1">The sequence shown here is derived from an EMBL/GenBank/DDBJ whole genome shotgun (WGS) entry which is preliminary data.</text>
</comment>
<dbReference type="RefSeq" id="WP_265725958.1">
    <property type="nucleotide sequence ID" value="NZ_JAOSLC020000003.1"/>
</dbReference>
<evidence type="ECO:0000313" key="1">
    <source>
        <dbReference type="EMBL" id="MDD7915407.1"/>
    </source>
</evidence>